<evidence type="ECO:0000259" key="1">
    <source>
        <dbReference type="Pfam" id="PF13173"/>
    </source>
</evidence>
<dbReference type="InterPro" id="IPR041682">
    <property type="entry name" value="AAA_14"/>
</dbReference>
<comment type="caution">
    <text evidence="2">The sequence shown here is derived from an EMBL/GenBank/DDBJ whole genome shotgun (WGS) entry which is preliminary data.</text>
</comment>
<name>A0AAE3P0N6_9BACT</name>
<dbReference type="Pfam" id="PF13173">
    <property type="entry name" value="AAA_14"/>
    <property type="match status" value="1"/>
</dbReference>
<gene>
    <name evidence="2" type="ORF">OD816_001042</name>
</gene>
<dbReference type="PANTHER" id="PTHR33295:SF18">
    <property type="entry name" value="AAA+ ATPASE DOMAIN-CONTAINING PROTEIN"/>
    <property type="match status" value="1"/>
</dbReference>
<sequence length="122" mass="14114">MVDNFSEKQIVVTGSSSFDLTGEIEEPLTGRKIDFILFPFSLEEISQIYSPLEIKRLLPRFLVFGMYPEVVLKPELSLEILRSIAYSYAFKDIFKLYQIRKSRSFREASAGSFSPAWERGFL</sequence>
<reference evidence="2" key="1">
    <citation type="submission" date="2022-11" db="EMBL/GenBank/DDBJ databases">
        <title>Candidatus Alkanophaga archaea from heated hydrothermal vent sediment oxidize petroleum alkanes.</title>
        <authorList>
            <person name="Zehnle H."/>
            <person name="Laso-Perez R."/>
            <person name="Lipp J."/>
            <person name="Teske A."/>
            <person name="Wegener G."/>
        </authorList>
    </citation>
    <scope>NUCLEOTIDE SEQUENCE</scope>
    <source>
        <strain evidence="2">MCA70</strain>
    </source>
</reference>
<protein>
    <submittedName>
        <fullName evidence="2">ATPase</fullName>
    </submittedName>
</protein>
<proteinExistence type="predicted"/>
<feature type="domain" description="AAA" evidence="1">
    <location>
        <begin position="2"/>
        <end position="45"/>
    </location>
</feature>
<accession>A0AAE3P0N6</accession>
<dbReference type="EMBL" id="JAPHEG010000004">
    <property type="protein sequence ID" value="MDF2953797.1"/>
    <property type="molecule type" value="Genomic_DNA"/>
</dbReference>
<dbReference type="PANTHER" id="PTHR33295">
    <property type="entry name" value="ATPASE"/>
    <property type="match status" value="1"/>
</dbReference>
<evidence type="ECO:0000313" key="2">
    <source>
        <dbReference type="EMBL" id="MDF2953797.1"/>
    </source>
</evidence>
<dbReference type="Proteomes" id="UP001144110">
    <property type="component" value="Unassembled WGS sequence"/>
</dbReference>
<dbReference type="AlphaFoldDB" id="A0AAE3P0N6"/>
<organism evidence="2 3">
    <name type="scientific">Candidatus Thermodesulfobacterium syntrophicum</name>
    <dbReference type="NCBI Taxonomy" id="3060442"/>
    <lineage>
        <taxon>Bacteria</taxon>
        <taxon>Pseudomonadati</taxon>
        <taxon>Thermodesulfobacteriota</taxon>
        <taxon>Thermodesulfobacteria</taxon>
        <taxon>Thermodesulfobacteriales</taxon>
        <taxon>Thermodesulfobacteriaceae</taxon>
        <taxon>Thermodesulfobacterium</taxon>
    </lineage>
</organism>
<evidence type="ECO:0000313" key="3">
    <source>
        <dbReference type="Proteomes" id="UP001144110"/>
    </source>
</evidence>